<keyword evidence="2" id="KW-1185">Reference proteome</keyword>
<accession>A0A0A1YEA9</accession>
<dbReference type="Proteomes" id="UP000030063">
    <property type="component" value="Unassembled WGS sequence"/>
</dbReference>
<protein>
    <submittedName>
        <fullName evidence="1">Uncharacterized protein</fullName>
    </submittedName>
</protein>
<dbReference type="RefSeq" id="WP_025167065.1">
    <property type="nucleotide sequence ID" value="NZ_AWSQ01000008.1"/>
</dbReference>
<proteinExistence type="predicted"/>
<evidence type="ECO:0000313" key="2">
    <source>
        <dbReference type="Proteomes" id="UP000030063"/>
    </source>
</evidence>
<gene>
    <name evidence="1" type="ORF">TMS3_0120495</name>
</gene>
<sequence length="123" mass="13586">MSTFSYRAGYALGTVTREFLRAVKQSTPAAPAKPLMARRAMPAAAPHLSGQVLEQMCQVPAIVRRKQVDLNAWYEANTREVQVKVKKPRTRKPKTKPVQAATNALRLGSLNELIAPIEPSMNC</sequence>
<reference evidence="1 2" key="1">
    <citation type="journal article" date="2014" name="Genome Announc.">
        <title>Draft Genome Sequence of Petroleum Oil-Degrading Marine Bacterium Pseudomonas taeanensis Strain MS-3, Isolated from a Crude Oil-Contaminated Seashore.</title>
        <authorList>
            <person name="Lee S.Y."/>
            <person name="Kim S.H."/>
            <person name="Lee D.G."/>
            <person name="Shin S."/>
            <person name="Yun S.H."/>
            <person name="Choi C.W."/>
            <person name="Chung Y.H."/>
            <person name="Choi J.S."/>
            <person name="Kahng H.Y."/>
            <person name="Kim S.I."/>
        </authorList>
    </citation>
    <scope>NUCLEOTIDE SEQUENCE [LARGE SCALE GENOMIC DNA]</scope>
    <source>
        <strain evidence="1 2">MS-3</strain>
    </source>
</reference>
<dbReference type="AlphaFoldDB" id="A0A0A1YEA9"/>
<dbReference type="EMBL" id="AWSQ01000008">
    <property type="protein sequence ID" value="KFX68127.1"/>
    <property type="molecule type" value="Genomic_DNA"/>
</dbReference>
<organism evidence="1 2">
    <name type="scientific">Pseudomonas taeanensis MS-3</name>
    <dbReference type="NCBI Taxonomy" id="1395571"/>
    <lineage>
        <taxon>Bacteria</taxon>
        <taxon>Pseudomonadati</taxon>
        <taxon>Pseudomonadota</taxon>
        <taxon>Gammaproteobacteria</taxon>
        <taxon>Pseudomonadales</taxon>
        <taxon>Pseudomonadaceae</taxon>
        <taxon>Pseudomonas</taxon>
    </lineage>
</organism>
<comment type="caution">
    <text evidence="1">The sequence shown here is derived from an EMBL/GenBank/DDBJ whole genome shotgun (WGS) entry which is preliminary data.</text>
</comment>
<evidence type="ECO:0000313" key="1">
    <source>
        <dbReference type="EMBL" id="KFX68127.1"/>
    </source>
</evidence>
<name>A0A0A1YEA9_9PSED</name>